<evidence type="ECO:0000256" key="1">
    <source>
        <dbReference type="SAM" id="Phobius"/>
    </source>
</evidence>
<reference evidence="2" key="1">
    <citation type="submission" date="2020-12" db="EMBL/GenBank/DDBJ databases">
        <authorList>
            <person name="Iha C."/>
        </authorList>
    </citation>
    <scope>NUCLEOTIDE SEQUENCE</scope>
</reference>
<dbReference type="EMBL" id="CAJHUC010000400">
    <property type="protein sequence ID" value="CAD7695892.1"/>
    <property type="molecule type" value="Genomic_DNA"/>
</dbReference>
<feature type="non-terminal residue" evidence="2">
    <location>
        <position position="87"/>
    </location>
</feature>
<accession>A0A8S1IQ00</accession>
<dbReference type="AlphaFoldDB" id="A0A8S1IQ00"/>
<keyword evidence="1" id="KW-0812">Transmembrane</keyword>
<evidence type="ECO:0000313" key="2">
    <source>
        <dbReference type="EMBL" id="CAD7695892.1"/>
    </source>
</evidence>
<name>A0A8S1IQ00_9CHLO</name>
<proteinExistence type="predicted"/>
<comment type="caution">
    <text evidence="2">The sequence shown here is derived from an EMBL/GenBank/DDBJ whole genome shotgun (WGS) entry which is preliminary data.</text>
</comment>
<evidence type="ECO:0000313" key="3">
    <source>
        <dbReference type="Proteomes" id="UP000708148"/>
    </source>
</evidence>
<feature type="transmembrane region" description="Helical" evidence="1">
    <location>
        <begin position="16"/>
        <end position="38"/>
    </location>
</feature>
<protein>
    <submittedName>
        <fullName evidence="2">Uncharacterized protein</fullName>
    </submittedName>
</protein>
<keyword evidence="1" id="KW-0472">Membrane</keyword>
<keyword evidence="1" id="KW-1133">Transmembrane helix</keyword>
<keyword evidence="3" id="KW-1185">Reference proteome</keyword>
<dbReference type="Proteomes" id="UP000708148">
    <property type="component" value="Unassembled WGS sequence"/>
</dbReference>
<organism evidence="2 3">
    <name type="scientific">Ostreobium quekettii</name>
    <dbReference type="NCBI Taxonomy" id="121088"/>
    <lineage>
        <taxon>Eukaryota</taxon>
        <taxon>Viridiplantae</taxon>
        <taxon>Chlorophyta</taxon>
        <taxon>core chlorophytes</taxon>
        <taxon>Ulvophyceae</taxon>
        <taxon>TCBD clade</taxon>
        <taxon>Bryopsidales</taxon>
        <taxon>Ostreobineae</taxon>
        <taxon>Ostreobiaceae</taxon>
        <taxon>Ostreobium</taxon>
    </lineage>
</organism>
<gene>
    <name evidence="2" type="ORF">OSTQU699_LOCUS1253</name>
</gene>
<sequence>DLLLYPLQWLGHPSSGLLAVISFGVQLALSVVIARVASSFFEGMQASRNACCLQLICFVSCANTSYSGNIGPPERCVIWQGYWHVWC</sequence>